<dbReference type="RefSeq" id="WP_380140118.1">
    <property type="nucleotide sequence ID" value="NZ_JBHLUI010000012.1"/>
</dbReference>
<keyword evidence="2" id="KW-1185">Reference proteome</keyword>
<evidence type="ECO:0000313" key="1">
    <source>
        <dbReference type="EMBL" id="MFB9375670.1"/>
    </source>
</evidence>
<accession>A0ABV5LNK0</accession>
<comment type="caution">
    <text evidence="1">The sequence shown here is derived from an EMBL/GenBank/DDBJ whole genome shotgun (WGS) entry which is preliminary data.</text>
</comment>
<evidence type="ECO:0000313" key="2">
    <source>
        <dbReference type="Proteomes" id="UP001589748"/>
    </source>
</evidence>
<name>A0ABV5LNK0_9ACTN</name>
<organism evidence="1 2">
    <name type="scientific">Kineococcus gynurae</name>
    <dbReference type="NCBI Taxonomy" id="452979"/>
    <lineage>
        <taxon>Bacteria</taxon>
        <taxon>Bacillati</taxon>
        <taxon>Actinomycetota</taxon>
        <taxon>Actinomycetes</taxon>
        <taxon>Kineosporiales</taxon>
        <taxon>Kineosporiaceae</taxon>
        <taxon>Kineococcus</taxon>
    </lineage>
</organism>
<dbReference type="EMBL" id="JBHMDM010000001">
    <property type="protein sequence ID" value="MFB9375670.1"/>
    <property type="molecule type" value="Genomic_DNA"/>
</dbReference>
<reference evidence="1 2" key="1">
    <citation type="submission" date="2024-09" db="EMBL/GenBank/DDBJ databases">
        <authorList>
            <person name="Sun Q."/>
            <person name="Mori K."/>
        </authorList>
    </citation>
    <scope>NUCLEOTIDE SEQUENCE [LARGE SCALE GENOMIC DNA]</scope>
    <source>
        <strain evidence="1 2">TISTR 1856</strain>
    </source>
</reference>
<proteinExistence type="predicted"/>
<sequence length="81" mass="8298">MMVARDVAAVQVCVDGEPAPALTVETKALVPGENVPRVAAFTLPADVETVDLAAVTTGGMVVPDTAGTIRVPLPTDLENQN</sequence>
<gene>
    <name evidence="1" type="ORF">ACFFVI_01685</name>
</gene>
<dbReference type="Proteomes" id="UP001589748">
    <property type="component" value="Unassembled WGS sequence"/>
</dbReference>
<protein>
    <submittedName>
        <fullName evidence="1">Uncharacterized protein</fullName>
    </submittedName>
</protein>